<proteinExistence type="predicted"/>
<dbReference type="PANTHER" id="PTHR11439">
    <property type="entry name" value="GAG-POL-RELATED RETROTRANSPOSON"/>
    <property type="match status" value="1"/>
</dbReference>
<evidence type="ECO:0000313" key="1">
    <source>
        <dbReference type="EMBL" id="WVY99415.1"/>
    </source>
</evidence>
<organism evidence="1 2">
    <name type="scientific">Vigna mungo</name>
    <name type="common">Black gram</name>
    <name type="synonym">Phaseolus mungo</name>
    <dbReference type="NCBI Taxonomy" id="3915"/>
    <lineage>
        <taxon>Eukaryota</taxon>
        <taxon>Viridiplantae</taxon>
        <taxon>Streptophyta</taxon>
        <taxon>Embryophyta</taxon>
        <taxon>Tracheophyta</taxon>
        <taxon>Spermatophyta</taxon>
        <taxon>Magnoliopsida</taxon>
        <taxon>eudicotyledons</taxon>
        <taxon>Gunneridae</taxon>
        <taxon>Pentapetalae</taxon>
        <taxon>rosids</taxon>
        <taxon>fabids</taxon>
        <taxon>Fabales</taxon>
        <taxon>Fabaceae</taxon>
        <taxon>Papilionoideae</taxon>
        <taxon>50 kb inversion clade</taxon>
        <taxon>NPAAA clade</taxon>
        <taxon>indigoferoid/millettioid clade</taxon>
        <taxon>Phaseoleae</taxon>
        <taxon>Vigna</taxon>
    </lineage>
</organism>
<keyword evidence="2" id="KW-1185">Reference proteome</keyword>
<dbReference type="AlphaFoldDB" id="A0AAQ3RPL2"/>
<evidence type="ECO:0000313" key="2">
    <source>
        <dbReference type="Proteomes" id="UP001374535"/>
    </source>
</evidence>
<name>A0AAQ3RPL2_VIGMU</name>
<reference evidence="1 2" key="1">
    <citation type="journal article" date="2023" name="Life. Sci Alliance">
        <title>Evolutionary insights into 3D genome organization and epigenetic landscape of Vigna mungo.</title>
        <authorList>
            <person name="Junaid A."/>
            <person name="Singh B."/>
            <person name="Bhatia S."/>
        </authorList>
    </citation>
    <scope>NUCLEOTIDE SEQUENCE [LARGE SCALE GENOMIC DNA]</scope>
    <source>
        <strain evidence="1">Urdbean</strain>
    </source>
</reference>
<dbReference type="Proteomes" id="UP001374535">
    <property type="component" value="Chromosome 8"/>
</dbReference>
<dbReference type="SUPFAM" id="SSF56672">
    <property type="entry name" value="DNA/RNA polymerases"/>
    <property type="match status" value="1"/>
</dbReference>
<evidence type="ECO:0008006" key="3">
    <source>
        <dbReference type="Google" id="ProtNLM"/>
    </source>
</evidence>
<sequence>MLGCKPAPTPVNSSIKLHADEGIPLTDPSSYRRLIGRLLYLTHTRPDIAFVVQQLSQFVSTLHQPHMQQAMRIIRYLKNALGSSPLYAADNSFRIHAYSNSDWATCATTRRSVSGFCVFLGTALISWKSKKQTTVSKSSSEVEYRSLASLTCELQWLQYLLTDLHISCPTPYSVYYDNNSAIHIAKNPTFHERTKHIDIDCHVTRQKLQDDLIKLIHVSSNNQLADVFTKSLYSSPFNTITSKLNMHNIHIQFEGG</sequence>
<dbReference type="InterPro" id="IPR043502">
    <property type="entry name" value="DNA/RNA_pol_sf"/>
</dbReference>
<accession>A0AAQ3RPL2</accession>
<dbReference type="PANTHER" id="PTHR11439:SF498">
    <property type="entry name" value="DNAK FAMILY PROTEIN"/>
    <property type="match status" value="1"/>
</dbReference>
<gene>
    <name evidence="1" type="ORF">V8G54_025485</name>
</gene>
<protein>
    <recommendedName>
        <fullName evidence="3">Copia protein</fullName>
    </recommendedName>
</protein>
<dbReference type="CDD" id="cd09272">
    <property type="entry name" value="RNase_HI_RT_Ty1"/>
    <property type="match status" value="1"/>
</dbReference>
<dbReference type="EMBL" id="CP144693">
    <property type="protein sequence ID" value="WVY99415.1"/>
    <property type="molecule type" value="Genomic_DNA"/>
</dbReference>